<evidence type="ECO:0000256" key="1">
    <source>
        <dbReference type="ARBA" id="ARBA00005189"/>
    </source>
</evidence>
<evidence type="ECO:0000256" key="6">
    <source>
        <dbReference type="ARBA" id="ARBA00023098"/>
    </source>
</evidence>
<proteinExistence type="inferred from homology"/>
<dbReference type="STRING" id="1121409.SAMN02745124_00580"/>
<protein>
    <recommendedName>
        <fullName evidence="8">Enoyl-[acyl-carrier-protein] reductase [NADH]</fullName>
        <ecNumber evidence="8">1.3.1.9</ecNumber>
    </recommendedName>
</protein>
<accession>A0A1M5T3I3</accession>
<dbReference type="EC" id="1.3.1.9" evidence="8"/>
<dbReference type="NCBIfam" id="NF005975">
    <property type="entry name" value="PRK08063.1"/>
    <property type="match status" value="1"/>
</dbReference>
<feature type="binding site" evidence="9">
    <location>
        <begin position="187"/>
        <end position="191"/>
    </location>
    <ligand>
        <name>NAD(+)</name>
        <dbReference type="ChEBI" id="CHEBI:57540"/>
    </ligand>
</feature>
<dbReference type="FunFam" id="3.40.50.720:FF:000084">
    <property type="entry name" value="Short-chain dehydrogenase reductase"/>
    <property type="match status" value="1"/>
</dbReference>
<dbReference type="GO" id="GO:0006633">
    <property type="term" value="P:fatty acid biosynthetic process"/>
    <property type="evidence" value="ECO:0007669"/>
    <property type="project" value="UniProtKB-UniPathway"/>
</dbReference>
<dbReference type="Proteomes" id="UP000184139">
    <property type="component" value="Unassembled WGS sequence"/>
</dbReference>
<evidence type="ECO:0000256" key="5">
    <source>
        <dbReference type="ARBA" id="ARBA00023002"/>
    </source>
</evidence>
<evidence type="ECO:0000256" key="7">
    <source>
        <dbReference type="ARBA" id="ARBA00023160"/>
    </source>
</evidence>
<dbReference type="PANTHER" id="PTHR43639:SF1">
    <property type="entry name" value="SHORT-CHAIN DEHYDROGENASE_REDUCTASE FAMILY PROTEIN"/>
    <property type="match status" value="1"/>
</dbReference>
<dbReference type="InterPro" id="IPR014358">
    <property type="entry name" value="Enoyl-ACP_Rdtase_NADH"/>
</dbReference>
<keyword evidence="6" id="KW-0443">Lipid metabolism</keyword>
<evidence type="ECO:0000313" key="11">
    <source>
        <dbReference type="Proteomes" id="UP000184139"/>
    </source>
</evidence>
<evidence type="ECO:0000256" key="8">
    <source>
        <dbReference type="PIRNR" id="PIRNR000094"/>
    </source>
</evidence>
<organism evidence="10 11">
    <name type="scientific">Desulfofustis glycolicus DSM 9705</name>
    <dbReference type="NCBI Taxonomy" id="1121409"/>
    <lineage>
        <taxon>Bacteria</taxon>
        <taxon>Pseudomonadati</taxon>
        <taxon>Thermodesulfobacteriota</taxon>
        <taxon>Desulfobulbia</taxon>
        <taxon>Desulfobulbales</taxon>
        <taxon>Desulfocapsaceae</taxon>
        <taxon>Desulfofustis</taxon>
    </lineage>
</organism>
<dbReference type="CDD" id="cd05359">
    <property type="entry name" value="ChcA_like_SDR_c"/>
    <property type="match status" value="1"/>
</dbReference>
<gene>
    <name evidence="10" type="ORF">SAMN02745124_00580</name>
</gene>
<comment type="catalytic activity">
    <reaction evidence="8">
        <text>a 2,3-saturated acyl-[ACP] + NAD(+) = a (2E)-enoyl-[ACP] + NADH + H(+)</text>
        <dbReference type="Rhea" id="RHEA:10240"/>
        <dbReference type="Rhea" id="RHEA-COMP:9925"/>
        <dbReference type="Rhea" id="RHEA-COMP:9926"/>
        <dbReference type="ChEBI" id="CHEBI:15378"/>
        <dbReference type="ChEBI" id="CHEBI:57540"/>
        <dbReference type="ChEBI" id="CHEBI:57945"/>
        <dbReference type="ChEBI" id="CHEBI:78784"/>
        <dbReference type="ChEBI" id="CHEBI:78785"/>
        <dbReference type="EC" id="1.3.1.9"/>
    </reaction>
</comment>
<dbReference type="Gene3D" id="3.40.50.720">
    <property type="entry name" value="NAD(P)-binding Rossmann-like Domain"/>
    <property type="match status" value="1"/>
</dbReference>
<keyword evidence="5 8" id="KW-0560">Oxidoreductase</keyword>
<keyword evidence="8 9" id="KW-0520">NAD</keyword>
<dbReference type="InterPro" id="IPR036291">
    <property type="entry name" value="NAD(P)-bd_dom_sf"/>
</dbReference>
<evidence type="ECO:0000313" key="10">
    <source>
        <dbReference type="EMBL" id="SHH45252.1"/>
    </source>
</evidence>
<feature type="binding site" evidence="9">
    <location>
        <position position="158"/>
    </location>
    <ligand>
        <name>NAD(+)</name>
        <dbReference type="ChEBI" id="CHEBI:57540"/>
    </ligand>
</feature>
<comment type="pathway">
    <text evidence="1">Lipid metabolism.</text>
</comment>
<dbReference type="InterPro" id="IPR002347">
    <property type="entry name" value="SDR_fam"/>
</dbReference>
<evidence type="ECO:0000256" key="2">
    <source>
        <dbReference type="ARBA" id="ARBA00009233"/>
    </source>
</evidence>
<dbReference type="PANTHER" id="PTHR43639">
    <property type="entry name" value="OXIDOREDUCTASE, SHORT-CHAIN DEHYDROGENASE/REDUCTASE FAMILY (AFU_ORTHOLOGUE AFUA_5G02870)"/>
    <property type="match status" value="1"/>
</dbReference>
<sequence>MFNLTGRVALVTGGSRGIGRAIAIRLAEHGVDIIVNYVRHRQDAQDTATAVEALGRRCLIVKANVAKQNDVDAMFEIITTEFGALDILVSNAASGVLKPALELTERHWNWAMDINARALLGLIQKGLPLMRSGARVIAVSSLGSTRAIENYTTVGASKAALESLVRHLAVELGPQGIRINTVSAGAVDTDALKKFPNRDEILDNALHRTPLGRLTTPEDVADVALFLCSNLADMVQGQVITVDGGYAIRG</sequence>
<reference evidence="10 11" key="1">
    <citation type="submission" date="2016-11" db="EMBL/GenBank/DDBJ databases">
        <authorList>
            <person name="Jaros S."/>
            <person name="Januszkiewicz K."/>
            <person name="Wedrychowicz H."/>
        </authorList>
    </citation>
    <scope>NUCLEOTIDE SEQUENCE [LARGE SCALE GENOMIC DNA]</scope>
    <source>
        <strain evidence="10 11">DSM 9705</strain>
    </source>
</reference>
<evidence type="ECO:0000256" key="3">
    <source>
        <dbReference type="ARBA" id="ARBA00022516"/>
    </source>
</evidence>
<feature type="binding site" evidence="9">
    <location>
        <position position="13"/>
    </location>
    <ligand>
        <name>NAD(+)</name>
        <dbReference type="ChEBI" id="CHEBI:57540"/>
    </ligand>
</feature>
<dbReference type="PIRSF" id="PIRSF000094">
    <property type="entry name" value="Enoyl-ACP_rdct"/>
    <property type="match status" value="1"/>
</dbReference>
<dbReference type="SUPFAM" id="SSF51735">
    <property type="entry name" value="NAD(P)-binding Rossmann-fold domains"/>
    <property type="match status" value="1"/>
</dbReference>
<evidence type="ECO:0000256" key="4">
    <source>
        <dbReference type="ARBA" id="ARBA00022832"/>
    </source>
</evidence>
<name>A0A1M5T3I3_9BACT</name>
<dbReference type="AlphaFoldDB" id="A0A1M5T3I3"/>
<dbReference type="GO" id="GO:0004318">
    <property type="term" value="F:enoyl-[acyl-carrier-protein] reductase (NADH) activity"/>
    <property type="evidence" value="ECO:0007669"/>
    <property type="project" value="UniProtKB-EC"/>
</dbReference>
<evidence type="ECO:0000256" key="9">
    <source>
        <dbReference type="PIRSR" id="PIRSR000094-3"/>
    </source>
</evidence>
<keyword evidence="7 8" id="KW-0275">Fatty acid biosynthesis</keyword>
<keyword evidence="11" id="KW-1185">Reference proteome</keyword>
<dbReference type="PRINTS" id="PR00081">
    <property type="entry name" value="GDHRDH"/>
</dbReference>
<comment type="similarity">
    <text evidence="2 8">Belongs to the short-chain dehydrogenases/reductases (SDR) family. FabI subfamily.</text>
</comment>
<keyword evidence="3 8" id="KW-0444">Lipid biosynthesis</keyword>
<keyword evidence="4" id="KW-0276">Fatty acid metabolism</keyword>
<dbReference type="Pfam" id="PF13561">
    <property type="entry name" value="adh_short_C2"/>
    <property type="match status" value="1"/>
</dbReference>
<dbReference type="UniPathway" id="UPA00094"/>
<dbReference type="EMBL" id="FQXS01000002">
    <property type="protein sequence ID" value="SHH45252.1"/>
    <property type="molecule type" value="Genomic_DNA"/>
</dbReference>